<protein>
    <submittedName>
        <fullName evidence="1">Uncharacterized protein</fullName>
    </submittedName>
</protein>
<dbReference type="Proteomes" id="UP000431264">
    <property type="component" value="Unassembled WGS sequence"/>
</dbReference>
<reference evidence="2" key="1">
    <citation type="submission" date="2019-05" db="EMBL/GenBank/DDBJ databases">
        <title>Flavobacterium profundi sp. nov., isolated from a deep-sea seamount.</title>
        <authorList>
            <person name="Zhang D.-C."/>
        </authorList>
    </citation>
    <scope>NUCLEOTIDE SEQUENCE [LARGE SCALE GENOMIC DNA]</scope>
    <source>
        <strain evidence="2">TP390</strain>
    </source>
</reference>
<evidence type="ECO:0000313" key="1">
    <source>
        <dbReference type="EMBL" id="MVO08949.1"/>
    </source>
</evidence>
<evidence type="ECO:0000313" key="2">
    <source>
        <dbReference type="Proteomes" id="UP000431264"/>
    </source>
</evidence>
<accession>A0A6I4IKN3</accession>
<comment type="caution">
    <text evidence="1">The sequence shown here is derived from an EMBL/GenBank/DDBJ whole genome shotgun (WGS) entry which is preliminary data.</text>
</comment>
<name>A0A6I4IKN3_9FLAO</name>
<dbReference type="OrthoDB" id="1440613at2"/>
<organism evidence="1 2">
    <name type="scientific">Flavobacterium profundi</name>
    <dbReference type="NCBI Taxonomy" id="1774945"/>
    <lineage>
        <taxon>Bacteria</taxon>
        <taxon>Pseudomonadati</taxon>
        <taxon>Bacteroidota</taxon>
        <taxon>Flavobacteriia</taxon>
        <taxon>Flavobacteriales</taxon>
        <taxon>Flavobacteriaceae</taxon>
        <taxon>Flavobacterium</taxon>
    </lineage>
</organism>
<gene>
    <name evidence="1" type="ORF">GOQ30_07195</name>
</gene>
<dbReference type="RefSeq" id="WP_140997339.1">
    <property type="nucleotide sequence ID" value="NZ_VDCZ01000004.1"/>
</dbReference>
<dbReference type="EMBL" id="WQLW01000004">
    <property type="protein sequence ID" value="MVO08949.1"/>
    <property type="molecule type" value="Genomic_DNA"/>
</dbReference>
<dbReference type="AlphaFoldDB" id="A0A6I4IKN3"/>
<proteinExistence type="predicted"/>
<keyword evidence="2" id="KW-1185">Reference proteome</keyword>
<sequence length="178" mass="20916">MNFKISDLTNKKKTELIDIALHILKEKHKKNDIDSNDYLIRAFKNEEEVYLTFKRWIRCIPKNNPNQKVIYEFTIELIATRCLPLDGLSIKDFYQPSKSDIKTIAFVKKYFGNLNPAFLHSIYETDNQFILERVNTSSFSRYIINKVTKQTSVDMETSFAPEIRPALDNVTLWIEILS</sequence>